<dbReference type="RefSeq" id="WP_304994609.1">
    <property type="nucleotide sequence ID" value="NZ_CP101717.1"/>
</dbReference>
<feature type="transmembrane region" description="Helical" evidence="6">
    <location>
        <begin position="51"/>
        <end position="69"/>
    </location>
</feature>
<proteinExistence type="predicted"/>
<comment type="subcellular location">
    <subcellularLocation>
        <location evidence="1">Cell membrane</location>
        <topology evidence="1">Multi-pass membrane protein</topology>
    </subcellularLocation>
</comment>
<keyword evidence="4 6" id="KW-1133">Transmembrane helix</keyword>
<dbReference type="Pfam" id="PF06271">
    <property type="entry name" value="RDD"/>
    <property type="match status" value="1"/>
</dbReference>
<evidence type="ECO:0000256" key="5">
    <source>
        <dbReference type="ARBA" id="ARBA00023136"/>
    </source>
</evidence>
<accession>A0AB38YDD9</accession>
<evidence type="ECO:0000256" key="4">
    <source>
        <dbReference type="ARBA" id="ARBA00022989"/>
    </source>
</evidence>
<keyword evidence="2" id="KW-1003">Cell membrane</keyword>
<feature type="transmembrane region" description="Helical" evidence="6">
    <location>
        <begin position="12"/>
        <end position="36"/>
    </location>
</feature>
<feature type="transmembrane region" description="Helical" evidence="6">
    <location>
        <begin position="102"/>
        <end position="121"/>
    </location>
</feature>
<evidence type="ECO:0000313" key="8">
    <source>
        <dbReference type="EMBL" id="WLD57323.1"/>
    </source>
</evidence>
<dbReference type="EMBL" id="CP101717">
    <property type="protein sequence ID" value="WLD57323.1"/>
    <property type="molecule type" value="Genomic_DNA"/>
</dbReference>
<dbReference type="InterPro" id="IPR051791">
    <property type="entry name" value="Pra-immunoreactive"/>
</dbReference>
<evidence type="ECO:0000256" key="2">
    <source>
        <dbReference type="ARBA" id="ARBA00022475"/>
    </source>
</evidence>
<sequence>MKTTLVLQLRRLAAFFYDLMVMLGLIIVAGFLYLGAQMLILGTDVVEPGNLLFRLYLCLIIFGYVYISWRRAGQTIGMKAWRLRAVSTDGSQLTFRQILSRFLVGILTFGFFGLGYLWSFLDSSGRTLPEILSNTQTQSVTKISNP</sequence>
<gene>
    <name evidence="8" type="ORF">NFC81_11415</name>
</gene>
<evidence type="ECO:0000256" key="3">
    <source>
        <dbReference type="ARBA" id="ARBA00022692"/>
    </source>
</evidence>
<protein>
    <submittedName>
        <fullName evidence="8">RDD family protein</fullName>
    </submittedName>
</protein>
<feature type="domain" description="RDD" evidence="7">
    <location>
        <begin position="9"/>
        <end position="129"/>
    </location>
</feature>
<dbReference type="PANTHER" id="PTHR36115:SF10">
    <property type="entry name" value="RDD DOMAIN-CONTAINING PROTEIN"/>
    <property type="match status" value="1"/>
</dbReference>
<reference evidence="8" key="1">
    <citation type="submission" date="2022-07" db="EMBL/GenBank/DDBJ databases">
        <title>Complete genome sequence of Salinispirillum sp. LH10-3-1 capable of multiple carbohydrate inversion isolated from a soda lake.</title>
        <authorList>
            <person name="Liu J."/>
            <person name="Zhai Y."/>
            <person name="Zhang H."/>
            <person name="Yang H."/>
            <person name="Qu J."/>
            <person name="Li J."/>
        </authorList>
    </citation>
    <scope>NUCLEOTIDE SEQUENCE</scope>
    <source>
        <strain evidence="8">LH 10-3-1</strain>
    </source>
</reference>
<evidence type="ECO:0000256" key="6">
    <source>
        <dbReference type="SAM" id="Phobius"/>
    </source>
</evidence>
<evidence type="ECO:0000259" key="7">
    <source>
        <dbReference type="Pfam" id="PF06271"/>
    </source>
</evidence>
<keyword evidence="5 6" id="KW-0472">Membrane</keyword>
<evidence type="ECO:0000256" key="1">
    <source>
        <dbReference type="ARBA" id="ARBA00004651"/>
    </source>
</evidence>
<name>A0AB38YDD9_9GAMM</name>
<dbReference type="InterPro" id="IPR010432">
    <property type="entry name" value="RDD"/>
</dbReference>
<organism evidence="8">
    <name type="scientific">Salinispirillum sp. LH 10-3-1</name>
    <dbReference type="NCBI Taxonomy" id="2952525"/>
    <lineage>
        <taxon>Bacteria</taxon>
        <taxon>Pseudomonadati</taxon>
        <taxon>Pseudomonadota</taxon>
        <taxon>Gammaproteobacteria</taxon>
        <taxon>Oceanospirillales</taxon>
        <taxon>Saccharospirillaceae</taxon>
        <taxon>Salinispirillum</taxon>
    </lineage>
</organism>
<keyword evidence="3 6" id="KW-0812">Transmembrane</keyword>
<dbReference type="GO" id="GO:0005886">
    <property type="term" value="C:plasma membrane"/>
    <property type="evidence" value="ECO:0007669"/>
    <property type="project" value="UniProtKB-SubCell"/>
</dbReference>
<dbReference type="AlphaFoldDB" id="A0AB38YDD9"/>
<dbReference type="PANTHER" id="PTHR36115">
    <property type="entry name" value="PROLINE-RICH ANTIGEN HOMOLOG-RELATED"/>
    <property type="match status" value="1"/>
</dbReference>